<comment type="subcellular location">
    <subcellularLocation>
        <location evidence="1">Membrane</location>
        <topology evidence="1">Multi-pass membrane protein</topology>
    </subcellularLocation>
</comment>
<evidence type="ECO:0000256" key="1">
    <source>
        <dbReference type="ARBA" id="ARBA00004141"/>
    </source>
</evidence>
<keyword evidence="2 5" id="KW-0812">Transmembrane</keyword>
<dbReference type="Proteomes" id="UP000663891">
    <property type="component" value="Unassembled WGS sequence"/>
</dbReference>
<reference evidence="6" key="1">
    <citation type="submission" date="2021-02" db="EMBL/GenBank/DDBJ databases">
        <authorList>
            <person name="Nowell W R."/>
        </authorList>
    </citation>
    <scope>NUCLEOTIDE SEQUENCE</scope>
</reference>
<organism evidence="6 7">
    <name type="scientific">Adineta steineri</name>
    <dbReference type="NCBI Taxonomy" id="433720"/>
    <lineage>
        <taxon>Eukaryota</taxon>
        <taxon>Metazoa</taxon>
        <taxon>Spiralia</taxon>
        <taxon>Gnathifera</taxon>
        <taxon>Rotifera</taxon>
        <taxon>Eurotatoria</taxon>
        <taxon>Bdelloidea</taxon>
        <taxon>Adinetida</taxon>
        <taxon>Adinetidae</taxon>
        <taxon>Adineta</taxon>
    </lineage>
</organism>
<feature type="transmembrane region" description="Helical" evidence="5">
    <location>
        <begin position="12"/>
        <end position="31"/>
    </location>
</feature>
<dbReference type="GO" id="GO:0022857">
    <property type="term" value="F:transmembrane transporter activity"/>
    <property type="evidence" value="ECO:0007669"/>
    <property type="project" value="TreeGrafter"/>
</dbReference>
<evidence type="ECO:0000313" key="6">
    <source>
        <dbReference type="EMBL" id="CAF1124267.1"/>
    </source>
</evidence>
<keyword evidence="3 5" id="KW-1133">Transmembrane helix</keyword>
<dbReference type="AlphaFoldDB" id="A0A814QY06"/>
<name>A0A814QY06_9BILA</name>
<dbReference type="GO" id="GO:0016020">
    <property type="term" value="C:membrane"/>
    <property type="evidence" value="ECO:0007669"/>
    <property type="project" value="UniProtKB-SubCell"/>
</dbReference>
<evidence type="ECO:0000256" key="5">
    <source>
        <dbReference type="SAM" id="Phobius"/>
    </source>
</evidence>
<gene>
    <name evidence="6" type="ORF">VCS650_LOCUS21366</name>
</gene>
<proteinExistence type="predicted"/>
<keyword evidence="4 5" id="KW-0472">Membrane</keyword>
<accession>A0A814QY06</accession>
<evidence type="ECO:0000256" key="4">
    <source>
        <dbReference type="ARBA" id="ARBA00023136"/>
    </source>
</evidence>
<feature type="transmembrane region" description="Helical" evidence="5">
    <location>
        <begin position="102"/>
        <end position="127"/>
    </location>
</feature>
<sequence length="303" mass="33270">MLTALCKESFERTYWSPALGSLAVIVNLIILSFAKKIWLVYIASCIGSLFFITLPVLRSKLTRMIEVDEYAIVFIGAGVIEVLGHSGLGIAGNSIYNASMNFFSGLVFIVFASIGLLPIALIGYLAFLERHASKDSNVEARLTYDEDMVRAPLLTDIISGVNKVPLVRPMCIRYFQWTLKPAKIIATNCTTTTSIVAACQSYEVSWNNHCYYLDGSNGSCITGYSLATNAVLNCINSLFIGKNYRNTTSNDCCIWTADTYECFGFNVDCNNPGPFTEAPILGGANCINQVLRYSQQLTFCGSD</sequence>
<feature type="transmembrane region" description="Helical" evidence="5">
    <location>
        <begin position="69"/>
        <end position="90"/>
    </location>
</feature>
<dbReference type="OrthoDB" id="419734at2759"/>
<evidence type="ECO:0000313" key="7">
    <source>
        <dbReference type="Proteomes" id="UP000663891"/>
    </source>
</evidence>
<protein>
    <submittedName>
        <fullName evidence="6">Uncharacterized protein</fullName>
    </submittedName>
</protein>
<dbReference type="PANTHER" id="PTHR23507:SF1">
    <property type="entry name" value="FI18259P1-RELATED"/>
    <property type="match status" value="1"/>
</dbReference>
<feature type="transmembrane region" description="Helical" evidence="5">
    <location>
        <begin position="37"/>
        <end position="57"/>
    </location>
</feature>
<evidence type="ECO:0000256" key="3">
    <source>
        <dbReference type="ARBA" id="ARBA00022989"/>
    </source>
</evidence>
<comment type="caution">
    <text evidence="6">The sequence shown here is derived from an EMBL/GenBank/DDBJ whole genome shotgun (WGS) entry which is preliminary data.</text>
</comment>
<evidence type="ECO:0000256" key="2">
    <source>
        <dbReference type="ARBA" id="ARBA00022692"/>
    </source>
</evidence>
<dbReference type="PANTHER" id="PTHR23507">
    <property type="entry name" value="ZGC:174356"/>
    <property type="match status" value="1"/>
</dbReference>
<dbReference type="EMBL" id="CAJNON010000229">
    <property type="protein sequence ID" value="CAF1124267.1"/>
    <property type="molecule type" value="Genomic_DNA"/>
</dbReference>